<evidence type="ECO:0008006" key="3">
    <source>
        <dbReference type="Google" id="ProtNLM"/>
    </source>
</evidence>
<dbReference type="InterPro" id="IPR015223">
    <property type="entry name" value="MipZ"/>
</dbReference>
<dbReference type="Gene3D" id="3.40.50.300">
    <property type="entry name" value="P-loop containing nucleotide triphosphate hydrolases"/>
    <property type="match status" value="1"/>
</dbReference>
<comment type="caution">
    <text evidence="1">The sequence shown here is derived from an EMBL/GenBank/DDBJ whole genome shotgun (WGS) entry which is preliminary data.</text>
</comment>
<protein>
    <recommendedName>
        <fullName evidence="3">CobQ/CobB/MinD/ParA nucleotide binding domain-containing protein</fullName>
    </recommendedName>
</protein>
<proteinExistence type="predicted"/>
<reference evidence="1" key="1">
    <citation type="submission" date="2022-01" db="EMBL/GenBank/DDBJ databases">
        <authorList>
            <person name="Lagorce A."/>
        </authorList>
    </citation>
    <scope>NUCLEOTIDE SEQUENCE</scope>
    <source>
        <strain evidence="1">Th15_F1_A12</strain>
    </source>
</reference>
<dbReference type="RefSeq" id="WP_409588158.1">
    <property type="nucleotide sequence ID" value="NZ_CAKMTZ010000002.1"/>
</dbReference>
<dbReference type="Pfam" id="PF09140">
    <property type="entry name" value="MipZ"/>
    <property type="match status" value="1"/>
</dbReference>
<dbReference type="AlphaFoldDB" id="A0AAU9R0N1"/>
<dbReference type="SUPFAM" id="SSF52540">
    <property type="entry name" value="P-loop containing nucleoside triphosphate hydrolases"/>
    <property type="match status" value="1"/>
</dbReference>
<dbReference type="Proteomes" id="UP001295462">
    <property type="component" value="Unassembled WGS sequence"/>
</dbReference>
<evidence type="ECO:0000313" key="2">
    <source>
        <dbReference type="Proteomes" id="UP001295462"/>
    </source>
</evidence>
<dbReference type="InterPro" id="IPR027417">
    <property type="entry name" value="P-loop_NTPase"/>
</dbReference>
<evidence type="ECO:0000313" key="1">
    <source>
        <dbReference type="EMBL" id="CAH1603994.1"/>
    </source>
</evidence>
<gene>
    <name evidence="1" type="ORF">THF1A12_90098</name>
</gene>
<sequence length="240" mass="27081">MKRSIVIANGKGGTGKSTTSINISSVTEKSVMLNYDITANFAKTFNAIRKETAKKFNVTPVFAPIFESFEHVQDDESSTKSISMIKELLRPILDDDETNAIFDLGGYDTEYHRLFYSIADVIIFPVNSSILDLSSLELMNNTLKDVSKEENRKIVAKILPSRLHHNTTPNGAKVKKIAKAIEDYEHIEMLEGIVIHQLSMYEESLEKGLSILEDKRFNTSQEADVIRELITKLELPLKQL</sequence>
<dbReference type="EMBL" id="CAKMUD010000149">
    <property type="protein sequence ID" value="CAH1603994.1"/>
    <property type="molecule type" value="Genomic_DNA"/>
</dbReference>
<accession>A0AAU9R0N1</accession>
<name>A0AAU9R0N1_9VIBR</name>
<organism evidence="1 2">
    <name type="scientific">Vibrio jasicida</name>
    <dbReference type="NCBI Taxonomy" id="766224"/>
    <lineage>
        <taxon>Bacteria</taxon>
        <taxon>Pseudomonadati</taxon>
        <taxon>Pseudomonadota</taxon>
        <taxon>Gammaproteobacteria</taxon>
        <taxon>Vibrionales</taxon>
        <taxon>Vibrionaceae</taxon>
        <taxon>Vibrio</taxon>
    </lineage>
</organism>